<dbReference type="Proteomes" id="UP000319103">
    <property type="component" value="Unassembled WGS sequence"/>
</dbReference>
<organism evidence="1 2">
    <name type="scientific">Kitasatospora acidiphila</name>
    <dbReference type="NCBI Taxonomy" id="2567942"/>
    <lineage>
        <taxon>Bacteria</taxon>
        <taxon>Bacillati</taxon>
        <taxon>Actinomycetota</taxon>
        <taxon>Actinomycetes</taxon>
        <taxon>Kitasatosporales</taxon>
        <taxon>Streptomycetaceae</taxon>
        <taxon>Kitasatospora</taxon>
    </lineage>
</organism>
<reference evidence="1 2" key="1">
    <citation type="submission" date="2019-06" db="EMBL/GenBank/DDBJ databases">
        <title>Description of Kitasatospora acidophila sp. nov. isolated from pine grove soil, and reclassification of Streptomyces novaecaesareae to Kitasatospora novaeceasareae comb. nov.</title>
        <authorList>
            <person name="Kim M.J."/>
        </authorList>
    </citation>
    <scope>NUCLEOTIDE SEQUENCE [LARGE SCALE GENOMIC DNA]</scope>
    <source>
        <strain evidence="1 2">MMS16-CNU292</strain>
    </source>
</reference>
<comment type="caution">
    <text evidence="1">The sequence shown here is derived from an EMBL/GenBank/DDBJ whole genome shotgun (WGS) entry which is preliminary data.</text>
</comment>
<evidence type="ECO:0000313" key="2">
    <source>
        <dbReference type="Proteomes" id="UP000319103"/>
    </source>
</evidence>
<sequence>MSEYIDYPDEDDPITFSPVVEEFLGDPGTSADVFSAVVAFVVELRENPFPHLSMPVPGRPGMHSAPLRRDLGLVEYVVDEATEPSAIYVSRILRAD</sequence>
<keyword evidence="2" id="KW-1185">Reference proteome</keyword>
<dbReference type="OrthoDB" id="4245970at2"/>
<protein>
    <submittedName>
        <fullName evidence="1">Uncharacterized protein</fullName>
    </submittedName>
</protein>
<gene>
    <name evidence="1" type="ORF">E6W39_01000</name>
</gene>
<name>A0A540WG00_9ACTN</name>
<dbReference type="AlphaFoldDB" id="A0A540WG00"/>
<accession>A0A540WG00</accession>
<evidence type="ECO:0000313" key="1">
    <source>
        <dbReference type="EMBL" id="TQF07945.1"/>
    </source>
</evidence>
<proteinExistence type="predicted"/>
<dbReference type="RefSeq" id="WP_141631810.1">
    <property type="nucleotide sequence ID" value="NZ_VIGB01000002.1"/>
</dbReference>
<dbReference type="EMBL" id="VIGB01000002">
    <property type="protein sequence ID" value="TQF07945.1"/>
    <property type="molecule type" value="Genomic_DNA"/>
</dbReference>